<dbReference type="InterPro" id="IPR015517">
    <property type="entry name" value="dCMP_deaminase-rel"/>
</dbReference>
<dbReference type="Pfam" id="PF00383">
    <property type="entry name" value="dCMP_cyt_deam_1"/>
    <property type="match status" value="1"/>
</dbReference>
<dbReference type="GO" id="GO:0004132">
    <property type="term" value="F:dCMP deaminase activity"/>
    <property type="evidence" value="ECO:0007669"/>
    <property type="project" value="TreeGrafter"/>
</dbReference>
<sequence length="543" mass="60830">MVVALTGRTGSGCTSIADILATASFSDLNLPEIENSPWSQEGRKTKIVNKWLREKWTAFLRISVSDIILLIALSDQDNSTRECLKKGVEIKKALELDYIFTENFAIASKTINTLSLLRTATDSDKNDTYEFIFKRLPSIANNLRQILNSKDKSSYIAAFQKIGDNIRRSGSSSSDKISPSALLLIPDLISQILKLHRIKFPVSSNNKVHVVIDALRHPFEIRYLRERIARFYLIAVTTNDNDRKSRLIAQNYTIDDITKLDEKEYPTKNTDGYSAFISQNIQACLALADIYISNLGRGHKDLKATTQQLMRYIALMQHPGLVNPTSVERCMQVAFSARVNSGCVSRQVGAVVTNSNFSIQAIGWNDVPKGQVPCLLRNVDDVYARHDVIAYSEFELEDEDFRSLIKEKLSNNSVLKGRNQCYCFKDIYNSQKSTKNQVHTRSLHAEENAFLQIAKHGGPPVDGGNLFSTASPCELCAKKAFQLGIKNIYYIDPYPGISISHVLASGNNRPKIMLFSGAIGRAYHDLYDPIIPFKDEIARLSVG</sequence>
<keyword evidence="4" id="KW-1185">Reference proteome</keyword>
<evidence type="ECO:0000259" key="2">
    <source>
        <dbReference type="Pfam" id="PF00383"/>
    </source>
</evidence>
<dbReference type="InterPro" id="IPR002125">
    <property type="entry name" value="CMP_dCMP_dom"/>
</dbReference>
<dbReference type="InterPro" id="IPR016193">
    <property type="entry name" value="Cytidine_deaminase-like"/>
</dbReference>
<dbReference type="AlphaFoldDB" id="A0AAW9DTV4"/>
<dbReference type="Gene3D" id="3.40.140.10">
    <property type="entry name" value="Cytidine Deaminase, domain 2"/>
    <property type="match status" value="1"/>
</dbReference>
<reference evidence="3 4" key="1">
    <citation type="submission" date="2023-11" db="EMBL/GenBank/DDBJ databases">
        <title>MicrobeMod: A computational toolkit for identifying prokaryotic methylation and restriction-modification with nanopore sequencing.</title>
        <authorList>
            <person name="Crits-Christoph A."/>
            <person name="Kang S.C."/>
            <person name="Lee H."/>
            <person name="Ostrov N."/>
        </authorList>
    </citation>
    <scope>NUCLEOTIDE SEQUENCE [LARGE SCALE GENOMIC DNA]</scope>
    <source>
        <strain evidence="3 4">DSMZ 700</strain>
    </source>
</reference>
<dbReference type="InterPro" id="IPR027417">
    <property type="entry name" value="P-loop_NTPase"/>
</dbReference>
<dbReference type="GO" id="GO:0005737">
    <property type="term" value="C:cytoplasm"/>
    <property type="evidence" value="ECO:0007669"/>
    <property type="project" value="TreeGrafter"/>
</dbReference>
<protein>
    <recommendedName>
        <fullName evidence="2">CMP/dCMP-type deaminase domain-containing protein</fullName>
    </recommendedName>
</protein>
<keyword evidence="1" id="KW-0378">Hydrolase</keyword>
<organism evidence="3 4">
    <name type="scientific">Acidiphilium acidophilum</name>
    <name type="common">Thiobacillus acidophilus</name>
    <dbReference type="NCBI Taxonomy" id="76588"/>
    <lineage>
        <taxon>Bacteria</taxon>
        <taxon>Pseudomonadati</taxon>
        <taxon>Pseudomonadota</taxon>
        <taxon>Alphaproteobacteria</taxon>
        <taxon>Acetobacterales</taxon>
        <taxon>Acidocellaceae</taxon>
        <taxon>Acidiphilium</taxon>
    </lineage>
</organism>
<feature type="domain" description="CMP/dCMP-type deaminase" evidence="2">
    <location>
        <begin position="327"/>
        <end position="490"/>
    </location>
</feature>
<evidence type="ECO:0000313" key="3">
    <source>
        <dbReference type="EMBL" id="MDX5931595.1"/>
    </source>
</evidence>
<dbReference type="Gene3D" id="3.40.50.300">
    <property type="entry name" value="P-loop containing nucleotide triphosphate hydrolases"/>
    <property type="match status" value="1"/>
</dbReference>
<dbReference type="RefSeq" id="WP_319614498.1">
    <property type="nucleotide sequence ID" value="NZ_JAWXYB010000018.1"/>
</dbReference>
<dbReference type="EMBL" id="JAWXYB010000018">
    <property type="protein sequence ID" value="MDX5931595.1"/>
    <property type="molecule type" value="Genomic_DNA"/>
</dbReference>
<dbReference type="PANTHER" id="PTHR11086:SF18">
    <property type="entry name" value="DEOXYCYTIDYLATE DEAMINASE"/>
    <property type="match status" value="1"/>
</dbReference>
<dbReference type="SUPFAM" id="SSF52540">
    <property type="entry name" value="P-loop containing nucleoside triphosphate hydrolases"/>
    <property type="match status" value="1"/>
</dbReference>
<dbReference type="SUPFAM" id="SSF53927">
    <property type="entry name" value="Cytidine deaminase-like"/>
    <property type="match status" value="1"/>
</dbReference>
<evidence type="ECO:0000256" key="1">
    <source>
        <dbReference type="ARBA" id="ARBA00022801"/>
    </source>
</evidence>
<evidence type="ECO:0000313" key="4">
    <source>
        <dbReference type="Proteomes" id="UP001279553"/>
    </source>
</evidence>
<comment type="caution">
    <text evidence="3">The sequence shown here is derived from an EMBL/GenBank/DDBJ whole genome shotgun (WGS) entry which is preliminary data.</text>
</comment>
<accession>A0AAW9DTV4</accession>
<proteinExistence type="predicted"/>
<dbReference type="PANTHER" id="PTHR11086">
    <property type="entry name" value="DEOXYCYTIDYLATE DEAMINASE-RELATED"/>
    <property type="match status" value="1"/>
</dbReference>
<name>A0AAW9DTV4_ACIAO</name>
<gene>
    <name evidence="3" type="ORF">SIL87_12540</name>
</gene>
<dbReference type="Proteomes" id="UP001279553">
    <property type="component" value="Unassembled WGS sequence"/>
</dbReference>